<proteinExistence type="predicted"/>
<evidence type="ECO:0000313" key="1">
    <source>
        <dbReference type="EMBL" id="KAI8541295.1"/>
    </source>
</evidence>
<dbReference type="EMBL" id="CM046395">
    <property type="protein sequence ID" value="KAI8541295.1"/>
    <property type="molecule type" value="Genomic_DNA"/>
</dbReference>
<evidence type="ECO:0000313" key="2">
    <source>
        <dbReference type="Proteomes" id="UP001062846"/>
    </source>
</evidence>
<keyword evidence="2" id="KW-1185">Reference proteome</keyword>
<reference evidence="1" key="1">
    <citation type="submission" date="2022-02" db="EMBL/GenBank/DDBJ databases">
        <title>Plant Genome Project.</title>
        <authorList>
            <person name="Zhang R.-G."/>
        </authorList>
    </citation>
    <scope>NUCLEOTIDE SEQUENCE</scope>
    <source>
        <strain evidence="1">AT1</strain>
    </source>
</reference>
<gene>
    <name evidence="1" type="ORF">RHMOL_Rhmol08G0050800</name>
</gene>
<name>A0ACC0MK05_RHOML</name>
<accession>A0ACC0MK05</accession>
<comment type="caution">
    <text evidence="1">The sequence shown here is derived from an EMBL/GenBank/DDBJ whole genome shotgun (WGS) entry which is preliminary data.</text>
</comment>
<sequence>MIWHSSKPSLTTSCGRTRIWHISPLWQIKHGCFMLLEWRRRDAALVHVRVATELLVHSWVLQMVGGHLINKKMSILKDLGATPFSPPFQINWIYQSLYHHVPIHVPCQTKCLHTTDVGIS</sequence>
<protein>
    <submittedName>
        <fullName evidence="1">Uncharacterized protein</fullName>
    </submittedName>
</protein>
<dbReference type="Proteomes" id="UP001062846">
    <property type="component" value="Chromosome 8"/>
</dbReference>
<organism evidence="1 2">
    <name type="scientific">Rhododendron molle</name>
    <name type="common">Chinese azalea</name>
    <name type="synonym">Azalea mollis</name>
    <dbReference type="NCBI Taxonomy" id="49168"/>
    <lineage>
        <taxon>Eukaryota</taxon>
        <taxon>Viridiplantae</taxon>
        <taxon>Streptophyta</taxon>
        <taxon>Embryophyta</taxon>
        <taxon>Tracheophyta</taxon>
        <taxon>Spermatophyta</taxon>
        <taxon>Magnoliopsida</taxon>
        <taxon>eudicotyledons</taxon>
        <taxon>Gunneridae</taxon>
        <taxon>Pentapetalae</taxon>
        <taxon>asterids</taxon>
        <taxon>Ericales</taxon>
        <taxon>Ericaceae</taxon>
        <taxon>Ericoideae</taxon>
        <taxon>Rhodoreae</taxon>
        <taxon>Rhododendron</taxon>
    </lineage>
</organism>